<comment type="caution">
    <text evidence="1">The sequence shown here is derived from an EMBL/GenBank/DDBJ whole genome shotgun (WGS) entry which is preliminary data.</text>
</comment>
<dbReference type="EMBL" id="MCBS01010567">
    <property type="protein sequence ID" value="RKF84357.1"/>
    <property type="molecule type" value="Genomic_DNA"/>
</dbReference>
<organism evidence="1 2">
    <name type="scientific">Golovinomyces cichoracearum</name>
    <dbReference type="NCBI Taxonomy" id="62708"/>
    <lineage>
        <taxon>Eukaryota</taxon>
        <taxon>Fungi</taxon>
        <taxon>Dikarya</taxon>
        <taxon>Ascomycota</taxon>
        <taxon>Pezizomycotina</taxon>
        <taxon>Leotiomycetes</taxon>
        <taxon>Erysiphales</taxon>
        <taxon>Erysiphaceae</taxon>
        <taxon>Golovinomyces</taxon>
    </lineage>
</organism>
<proteinExistence type="predicted"/>
<feature type="non-terminal residue" evidence="1">
    <location>
        <position position="1"/>
    </location>
</feature>
<name>A0A420JC92_9PEZI</name>
<evidence type="ECO:0000313" key="1">
    <source>
        <dbReference type="EMBL" id="RKF84357.1"/>
    </source>
</evidence>
<accession>A0A420JC92</accession>
<dbReference type="AlphaFoldDB" id="A0A420JC92"/>
<gene>
    <name evidence="1" type="ORF">GcM1_105003</name>
</gene>
<dbReference type="Proteomes" id="UP000285326">
    <property type="component" value="Unassembled WGS sequence"/>
</dbReference>
<evidence type="ECO:0000313" key="2">
    <source>
        <dbReference type="Proteomes" id="UP000285326"/>
    </source>
</evidence>
<sequence>NSSSNSSDAPPHLIHKYQPKVGSIGHAAIFTRPNVAKSYSLLAESLTSPTQDDLSCTNQCIKYLYSTRYRGVLYHGAKGCTEVFNGASDAAFADDSQTRRSFEANLFRLFGGPIAWAAKKKPTVAKSTMEWELAAQWRAGSHHK</sequence>
<protein>
    <submittedName>
        <fullName evidence="1">Gag-Pol polyprotein</fullName>
    </submittedName>
</protein>
<reference evidence="1 2" key="1">
    <citation type="journal article" date="2018" name="BMC Genomics">
        <title>Comparative genome analyses reveal sequence features reflecting distinct modes of host-adaptation between dicot and monocot powdery mildew.</title>
        <authorList>
            <person name="Wu Y."/>
            <person name="Ma X."/>
            <person name="Pan Z."/>
            <person name="Kale S.D."/>
            <person name="Song Y."/>
            <person name="King H."/>
            <person name="Zhang Q."/>
            <person name="Presley C."/>
            <person name="Deng X."/>
            <person name="Wei C.I."/>
            <person name="Xiao S."/>
        </authorList>
    </citation>
    <scope>NUCLEOTIDE SEQUENCE [LARGE SCALE GENOMIC DNA]</scope>
    <source>
        <strain evidence="1">UMSG1</strain>
    </source>
</reference>
<dbReference type="PANTHER" id="PTHR11439">
    <property type="entry name" value="GAG-POL-RELATED RETROTRANSPOSON"/>
    <property type="match status" value="1"/>
</dbReference>